<evidence type="ECO:0000256" key="2">
    <source>
        <dbReference type="ARBA" id="ARBA00022737"/>
    </source>
</evidence>
<dbReference type="PANTHER" id="PTHR22847:SF637">
    <property type="entry name" value="WD REPEAT DOMAIN 5B"/>
    <property type="match status" value="1"/>
</dbReference>
<evidence type="ECO:0000313" key="8">
    <source>
        <dbReference type="Proteomes" id="UP000623608"/>
    </source>
</evidence>
<keyword evidence="5" id="KW-0812">Transmembrane</keyword>
<keyword evidence="2" id="KW-0677">Repeat</keyword>
<dbReference type="PROSITE" id="PS50082">
    <property type="entry name" value="WD_REPEATS_2"/>
    <property type="match status" value="3"/>
</dbReference>
<dbReference type="SMART" id="SM00320">
    <property type="entry name" value="WD40"/>
    <property type="match status" value="7"/>
</dbReference>
<dbReference type="PROSITE" id="PS50294">
    <property type="entry name" value="WD_REPEATS_REGION"/>
    <property type="match status" value="1"/>
</dbReference>
<sequence length="966" mass="102893">MREHRTGFGVFLLGTGMGLITNLVTGDPERWPPVLQPVAANAPLIGGVLLAAVAGRAAWDFWRNGIARPEWTGDNPYPGLVAYTEERAGVFFGRRTEVQELVTRVRQARTAAGRFVPVVGPSGSGKSSLVLAGLLPAFRGGTELRVARTFSPGGSAVGELAEVLGADIADDARAAATASRAGDSSPRPRVALDALKALRAGERGLLLVIDQLEEAVTLCVEEDRHSFLALLEAMLEWDPRLRIVATVRSDTVGAFQHGPGRDLFRQPLMVNVLGAREIREIVQEPARLTATAFDDGLIDEIVRDAGGGDALPLLSYLLSDLYRSAARDRRITWREYEAGGGVSGAITRQAQAAVGELGPDALEFCLNTLLRFVTIGPGGATRQPVRGSSLNDRQRRVVQAFVDARLLISDREGDREGDNEGDEVIYYIAHEALLRQWQPLSDHIVLHEENLRRLTELVPMARAWLRSGRQPDYLITGARLEDARSWAGDGHGLPAELRDFLAESQRNQAGEMDRRADQVAERALAQLRISPATGIALALAAYTELAPTTLAARVLEVALADGLVRVLDHGSPVLSLAFDESGWLAAGSEDGTVRRWSRTGERTVYTGLTEPVTAVAFDEDGGFAAAAMDGTIVTWDLDGNKAGALRIADWGVARLVRGGDGRWILGAADGSVRLVDSELRATTVIHAGHSPVYAVAATTDGGAVAGFGDGAVLVWDGRGAEIRQLCGHDDAVFAVAAGHDGDVAAGDRSGRILIWNAAGKVVFETERPGRAVNSLAYGGDGSLACGFVDGTVLVWASDRQPAHVLVGHTAPVEAVAFAPDGRLASGSRDRTVRIWDLGGCLINTTSIEIGPAGNNPAPVHTGRPIEATAPDGRYALAGFDGTISFMDANRSLHYAFHTGYGPVTSLAFTPEGRLAVGHPGVVRIWPYETPPEELLAVAARQPREPLTSQQREDALKGWSRDGGTAS</sequence>
<evidence type="ECO:0000256" key="4">
    <source>
        <dbReference type="SAM" id="MobiDB-lite"/>
    </source>
</evidence>
<dbReference type="PROSITE" id="PS00678">
    <property type="entry name" value="WD_REPEATS_1"/>
    <property type="match status" value="1"/>
</dbReference>
<reference evidence="7" key="1">
    <citation type="submission" date="2021-01" db="EMBL/GenBank/DDBJ databases">
        <title>Whole genome shotgun sequence of Actinoplanes tereljensis NBRC 105297.</title>
        <authorList>
            <person name="Komaki H."/>
            <person name="Tamura T."/>
        </authorList>
    </citation>
    <scope>NUCLEOTIDE SEQUENCE</scope>
    <source>
        <strain evidence="7">NBRC 105297</strain>
    </source>
</reference>
<dbReference type="Pfam" id="PF00400">
    <property type="entry name" value="WD40"/>
    <property type="match status" value="5"/>
</dbReference>
<keyword evidence="5" id="KW-1133">Transmembrane helix</keyword>
<evidence type="ECO:0000259" key="6">
    <source>
        <dbReference type="Pfam" id="PF20703"/>
    </source>
</evidence>
<dbReference type="InterPro" id="IPR049052">
    <property type="entry name" value="nSTAND1"/>
</dbReference>
<dbReference type="InterPro" id="IPR036322">
    <property type="entry name" value="WD40_repeat_dom_sf"/>
</dbReference>
<dbReference type="Gene3D" id="3.40.50.300">
    <property type="entry name" value="P-loop containing nucleotide triphosphate hydrolases"/>
    <property type="match status" value="1"/>
</dbReference>
<dbReference type="InterPro" id="IPR027417">
    <property type="entry name" value="P-loop_NTPase"/>
</dbReference>
<dbReference type="PRINTS" id="PR00320">
    <property type="entry name" value="GPROTEINBRPT"/>
</dbReference>
<dbReference type="AlphaFoldDB" id="A0A919TUG3"/>
<keyword evidence="5" id="KW-0472">Membrane</keyword>
<evidence type="ECO:0000313" key="7">
    <source>
        <dbReference type="EMBL" id="GIF20947.1"/>
    </source>
</evidence>
<dbReference type="InterPro" id="IPR015943">
    <property type="entry name" value="WD40/YVTN_repeat-like_dom_sf"/>
</dbReference>
<name>A0A919TUG3_9ACTN</name>
<feature type="domain" description="Novel STAND NTPase 1" evidence="6">
    <location>
        <begin position="76"/>
        <end position="472"/>
    </location>
</feature>
<keyword evidence="1 3" id="KW-0853">WD repeat</keyword>
<feature type="repeat" description="WD" evidence="3">
    <location>
        <begin position="566"/>
        <end position="606"/>
    </location>
</feature>
<dbReference type="InterPro" id="IPR001680">
    <property type="entry name" value="WD40_rpt"/>
</dbReference>
<dbReference type="InterPro" id="IPR019775">
    <property type="entry name" value="WD40_repeat_CS"/>
</dbReference>
<dbReference type="CDD" id="cd00200">
    <property type="entry name" value="WD40"/>
    <property type="match status" value="1"/>
</dbReference>
<feature type="compositionally biased region" description="Basic and acidic residues" evidence="4">
    <location>
        <begin position="950"/>
        <end position="959"/>
    </location>
</feature>
<dbReference type="Proteomes" id="UP000623608">
    <property type="component" value="Unassembled WGS sequence"/>
</dbReference>
<dbReference type="SUPFAM" id="SSF50978">
    <property type="entry name" value="WD40 repeat-like"/>
    <property type="match status" value="2"/>
</dbReference>
<feature type="repeat" description="WD" evidence="3">
    <location>
        <begin position="805"/>
        <end position="837"/>
    </location>
</feature>
<accession>A0A919TUG3</accession>
<feature type="repeat" description="WD" evidence="3">
    <location>
        <begin position="605"/>
        <end position="638"/>
    </location>
</feature>
<dbReference type="EMBL" id="BOMY01000023">
    <property type="protein sequence ID" value="GIF20947.1"/>
    <property type="molecule type" value="Genomic_DNA"/>
</dbReference>
<dbReference type="Pfam" id="PF20703">
    <property type="entry name" value="nSTAND1"/>
    <property type="match status" value="1"/>
</dbReference>
<evidence type="ECO:0000256" key="5">
    <source>
        <dbReference type="SAM" id="Phobius"/>
    </source>
</evidence>
<dbReference type="SUPFAM" id="SSF52540">
    <property type="entry name" value="P-loop containing nucleoside triphosphate hydrolases"/>
    <property type="match status" value="1"/>
</dbReference>
<feature type="transmembrane region" description="Helical" evidence="5">
    <location>
        <begin position="7"/>
        <end position="26"/>
    </location>
</feature>
<feature type="region of interest" description="Disordered" evidence="4">
    <location>
        <begin position="939"/>
        <end position="966"/>
    </location>
</feature>
<protein>
    <recommendedName>
        <fullName evidence="6">Novel STAND NTPase 1 domain-containing protein</fullName>
    </recommendedName>
</protein>
<keyword evidence="8" id="KW-1185">Reference proteome</keyword>
<proteinExistence type="predicted"/>
<dbReference type="Gene3D" id="2.130.10.10">
    <property type="entry name" value="YVTN repeat-like/Quinoprotein amine dehydrogenase"/>
    <property type="match status" value="3"/>
</dbReference>
<dbReference type="InterPro" id="IPR020472">
    <property type="entry name" value="WD40_PAC1"/>
</dbReference>
<evidence type="ECO:0000256" key="1">
    <source>
        <dbReference type="ARBA" id="ARBA00022574"/>
    </source>
</evidence>
<evidence type="ECO:0000256" key="3">
    <source>
        <dbReference type="PROSITE-ProRule" id="PRU00221"/>
    </source>
</evidence>
<comment type="caution">
    <text evidence="7">The sequence shown here is derived from an EMBL/GenBank/DDBJ whole genome shotgun (WGS) entry which is preliminary data.</text>
</comment>
<organism evidence="7 8">
    <name type="scientific">Paractinoplanes tereljensis</name>
    <dbReference type="NCBI Taxonomy" id="571912"/>
    <lineage>
        <taxon>Bacteria</taxon>
        <taxon>Bacillati</taxon>
        <taxon>Actinomycetota</taxon>
        <taxon>Actinomycetes</taxon>
        <taxon>Micromonosporales</taxon>
        <taxon>Micromonosporaceae</taxon>
        <taxon>Paractinoplanes</taxon>
    </lineage>
</organism>
<dbReference type="PANTHER" id="PTHR22847">
    <property type="entry name" value="WD40 REPEAT PROTEIN"/>
    <property type="match status" value="1"/>
</dbReference>
<gene>
    <name evidence="7" type="ORF">Ate02nite_36770</name>
</gene>